<organism evidence="3 4">
    <name type="scientific">Candidatus Merdicola faecigallinarum</name>
    <dbReference type="NCBI Taxonomy" id="2840862"/>
    <lineage>
        <taxon>Bacteria</taxon>
        <taxon>Bacillati</taxon>
        <taxon>Bacillota</taxon>
        <taxon>Clostridia</taxon>
        <taxon>Candidatus Merdicola</taxon>
    </lineage>
</organism>
<evidence type="ECO:0000313" key="3">
    <source>
        <dbReference type="EMBL" id="HIU51026.1"/>
    </source>
</evidence>
<reference evidence="3" key="2">
    <citation type="journal article" date="2021" name="PeerJ">
        <title>Extensive microbial diversity within the chicken gut microbiome revealed by metagenomics and culture.</title>
        <authorList>
            <person name="Gilroy R."/>
            <person name="Ravi A."/>
            <person name="Getino M."/>
            <person name="Pursley I."/>
            <person name="Horton D.L."/>
            <person name="Alikhan N.F."/>
            <person name="Baker D."/>
            <person name="Gharbi K."/>
            <person name="Hall N."/>
            <person name="Watson M."/>
            <person name="Adriaenssens E.M."/>
            <person name="Foster-Nyarko E."/>
            <person name="Jarju S."/>
            <person name="Secka A."/>
            <person name="Antonio M."/>
            <person name="Oren A."/>
            <person name="Chaudhuri R.R."/>
            <person name="La Ragione R."/>
            <person name="Hildebrand F."/>
            <person name="Pallen M.J."/>
        </authorList>
    </citation>
    <scope>NUCLEOTIDE SEQUENCE</scope>
    <source>
        <strain evidence="3">CHK195-15760</strain>
    </source>
</reference>
<dbReference type="Gene3D" id="3.20.20.370">
    <property type="entry name" value="Glycoside hydrolase/deacetylase"/>
    <property type="match status" value="1"/>
</dbReference>
<evidence type="ECO:0000313" key="4">
    <source>
        <dbReference type="Proteomes" id="UP000824093"/>
    </source>
</evidence>
<reference evidence="3" key="1">
    <citation type="submission" date="2020-10" db="EMBL/GenBank/DDBJ databases">
        <authorList>
            <person name="Gilroy R."/>
        </authorList>
    </citation>
    <scope>NUCLEOTIDE SEQUENCE</scope>
    <source>
        <strain evidence="3">CHK195-15760</strain>
    </source>
</reference>
<feature type="domain" description="NodB homology" evidence="2">
    <location>
        <begin position="86"/>
        <end position="279"/>
    </location>
</feature>
<dbReference type="InterPro" id="IPR050248">
    <property type="entry name" value="Polysacc_deacetylase_ArnD"/>
</dbReference>
<sequence>MDLVEIEVKKSKKKIIIISIVATLVAALFLVLGFIFINQSQSVSKQKEEKLLAKEKQEHIIREKNKIIYNDSVKQKIKKIYNYDGKRVFLTFDDGPSKSVTPFILDLLKQENIKATFFTLGSRVELYPEIVKRAYEEGHYIANHGYSHIYKQIYCSAQTVLEEYQKTEQAIQQALGNTEFHSHLFRFPGGSKGGKYDAIKQEAISLLDANQVTYVDWNALTADSAGMKTKEEMLEYVKSTIGNKKSVVILMHDAGDKILTYETLPELIKYLKEQGYEFQNIYDIMNEVE</sequence>
<dbReference type="Proteomes" id="UP000824093">
    <property type="component" value="Unassembled WGS sequence"/>
</dbReference>
<dbReference type="GO" id="GO:0005975">
    <property type="term" value="P:carbohydrate metabolic process"/>
    <property type="evidence" value="ECO:0007669"/>
    <property type="project" value="InterPro"/>
</dbReference>
<dbReference type="GO" id="GO:0016810">
    <property type="term" value="F:hydrolase activity, acting on carbon-nitrogen (but not peptide) bonds"/>
    <property type="evidence" value="ECO:0007669"/>
    <property type="project" value="InterPro"/>
</dbReference>
<gene>
    <name evidence="3" type="ORF">IAB70_00100</name>
</gene>
<comment type="caution">
    <text evidence="3">The sequence shown here is derived from an EMBL/GenBank/DDBJ whole genome shotgun (WGS) entry which is preliminary data.</text>
</comment>
<dbReference type="EMBL" id="DVNH01000002">
    <property type="protein sequence ID" value="HIU51026.1"/>
    <property type="molecule type" value="Genomic_DNA"/>
</dbReference>
<dbReference type="PROSITE" id="PS51677">
    <property type="entry name" value="NODB"/>
    <property type="match status" value="1"/>
</dbReference>
<dbReference type="InterPro" id="IPR002509">
    <property type="entry name" value="NODB_dom"/>
</dbReference>
<proteinExistence type="predicted"/>
<name>A0A9D1M007_9FIRM</name>
<dbReference type="AlphaFoldDB" id="A0A9D1M007"/>
<evidence type="ECO:0000256" key="1">
    <source>
        <dbReference type="SAM" id="Phobius"/>
    </source>
</evidence>
<accession>A0A9D1M007</accession>
<dbReference type="SUPFAM" id="SSF88713">
    <property type="entry name" value="Glycoside hydrolase/deacetylase"/>
    <property type="match status" value="1"/>
</dbReference>
<evidence type="ECO:0000259" key="2">
    <source>
        <dbReference type="PROSITE" id="PS51677"/>
    </source>
</evidence>
<dbReference type="InterPro" id="IPR011330">
    <property type="entry name" value="Glyco_hydro/deAcase_b/a-brl"/>
</dbReference>
<dbReference type="PANTHER" id="PTHR10587">
    <property type="entry name" value="GLYCOSYL TRANSFERASE-RELATED"/>
    <property type="match status" value="1"/>
</dbReference>
<protein>
    <submittedName>
        <fullName evidence="3">Polysaccharide deacetylase</fullName>
    </submittedName>
</protein>
<keyword evidence="1" id="KW-1133">Transmembrane helix</keyword>
<dbReference type="Pfam" id="PF01522">
    <property type="entry name" value="Polysacc_deac_1"/>
    <property type="match status" value="1"/>
</dbReference>
<feature type="transmembrane region" description="Helical" evidence="1">
    <location>
        <begin position="15"/>
        <end position="37"/>
    </location>
</feature>
<keyword evidence="1" id="KW-0472">Membrane</keyword>
<dbReference type="CDD" id="cd10944">
    <property type="entry name" value="CE4_SmPgdA_like"/>
    <property type="match status" value="1"/>
</dbReference>
<keyword evidence="1" id="KW-0812">Transmembrane</keyword>
<dbReference type="PANTHER" id="PTHR10587:SF125">
    <property type="entry name" value="POLYSACCHARIDE DEACETYLASE YHEN-RELATED"/>
    <property type="match status" value="1"/>
</dbReference>